<evidence type="ECO:0000259" key="2">
    <source>
        <dbReference type="Pfam" id="PF00561"/>
    </source>
</evidence>
<evidence type="ECO:0000313" key="3">
    <source>
        <dbReference type="EMBL" id="ATL49887.1"/>
    </source>
</evidence>
<dbReference type="PRINTS" id="PR00111">
    <property type="entry name" value="ABHYDROLASE"/>
</dbReference>
<dbReference type="Gene3D" id="3.40.50.1820">
    <property type="entry name" value="alpha/beta hydrolase"/>
    <property type="match status" value="1"/>
</dbReference>
<accession>A0A291R108</accession>
<dbReference type="InterPro" id="IPR000073">
    <property type="entry name" value="AB_hydrolase_1"/>
</dbReference>
<dbReference type="PROSITE" id="PS51257">
    <property type="entry name" value="PROKAR_LIPOPROTEIN"/>
    <property type="match status" value="1"/>
</dbReference>
<dbReference type="PANTHER" id="PTHR43433">
    <property type="entry name" value="HYDROLASE, ALPHA/BETA FOLD FAMILY PROTEIN"/>
    <property type="match status" value="1"/>
</dbReference>
<keyword evidence="1" id="KW-0732">Signal</keyword>
<organism evidence="3 4">
    <name type="scientific">Chitinophaga caeni</name>
    <dbReference type="NCBI Taxonomy" id="2029983"/>
    <lineage>
        <taxon>Bacteria</taxon>
        <taxon>Pseudomonadati</taxon>
        <taxon>Bacteroidota</taxon>
        <taxon>Chitinophagia</taxon>
        <taxon>Chitinophagales</taxon>
        <taxon>Chitinophagaceae</taxon>
        <taxon>Chitinophaga</taxon>
    </lineage>
</organism>
<gene>
    <name evidence="3" type="ORF">COR50_14635</name>
</gene>
<evidence type="ECO:0000313" key="4">
    <source>
        <dbReference type="Proteomes" id="UP000220133"/>
    </source>
</evidence>
<keyword evidence="3" id="KW-0378">Hydrolase</keyword>
<dbReference type="EMBL" id="CP023777">
    <property type="protein sequence ID" value="ATL49887.1"/>
    <property type="molecule type" value="Genomic_DNA"/>
</dbReference>
<name>A0A291R108_9BACT</name>
<dbReference type="KEGG" id="cbae:COR50_14635"/>
<proteinExistence type="predicted"/>
<dbReference type="InterPro" id="IPR050471">
    <property type="entry name" value="AB_hydrolase"/>
</dbReference>
<evidence type="ECO:0000256" key="1">
    <source>
        <dbReference type="SAM" id="SignalP"/>
    </source>
</evidence>
<dbReference type="SUPFAM" id="SSF53474">
    <property type="entry name" value="alpha/beta-Hydrolases"/>
    <property type="match status" value="1"/>
</dbReference>
<dbReference type="OrthoDB" id="2247630at2"/>
<dbReference type="PANTHER" id="PTHR43433:SF5">
    <property type="entry name" value="AB HYDROLASE-1 DOMAIN-CONTAINING PROTEIN"/>
    <property type="match status" value="1"/>
</dbReference>
<feature type="chain" id="PRO_5012223074" evidence="1">
    <location>
        <begin position="21"/>
        <end position="316"/>
    </location>
</feature>
<sequence>MNKRQFASFLPALFSFIIIAVSCQQGPQSSSGTDHEKNDSSSVKATAAPVDKGYAEVNGLKMYYEVYGKGQPIVLLHGSFMTIPLNWSKVIPQLAANRQVIVAEMQGHGRTKDIDREFSYENMADDVSGLLKHLKVDSADVLGYSMGAGIAFQFAIRHPEQLRRLIVLSGTYSHDGWWPDVEESFKHMNAEMFKGSPIEQQYDSLGNDPAQFENYIKKIISADTKSYDWTKEAKNIKAPIFMIIGDDDGVRYEHAIELFKAKGGGKMGDLHGLPASRLAILPGTTHIGMIQHADWWIPMVTDFLDSDLSPTPPMTF</sequence>
<reference evidence="3 4" key="1">
    <citation type="submission" date="2017-10" db="EMBL/GenBank/DDBJ databases">
        <title>Paenichitinophaga pekingensis gen. nov., sp. nov., isolated from activated sludge.</title>
        <authorList>
            <person name="Jin D."/>
            <person name="Kong X."/>
            <person name="Deng Y."/>
            <person name="Bai Z."/>
        </authorList>
    </citation>
    <scope>NUCLEOTIDE SEQUENCE [LARGE SCALE GENOMIC DNA]</scope>
    <source>
        <strain evidence="3 4">13</strain>
    </source>
</reference>
<feature type="signal peptide" evidence="1">
    <location>
        <begin position="1"/>
        <end position="20"/>
    </location>
</feature>
<dbReference type="GO" id="GO:0016787">
    <property type="term" value="F:hydrolase activity"/>
    <property type="evidence" value="ECO:0007669"/>
    <property type="project" value="UniProtKB-KW"/>
</dbReference>
<dbReference type="AlphaFoldDB" id="A0A291R108"/>
<dbReference type="Pfam" id="PF00561">
    <property type="entry name" value="Abhydrolase_1"/>
    <property type="match status" value="1"/>
</dbReference>
<protein>
    <submittedName>
        <fullName evidence="3">Alpha/beta hydrolase</fullName>
    </submittedName>
</protein>
<dbReference type="Proteomes" id="UP000220133">
    <property type="component" value="Chromosome"/>
</dbReference>
<keyword evidence="4" id="KW-1185">Reference proteome</keyword>
<feature type="domain" description="AB hydrolase-1" evidence="2">
    <location>
        <begin position="72"/>
        <end position="184"/>
    </location>
</feature>
<dbReference type="RefSeq" id="WP_098196253.1">
    <property type="nucleotide sequence ID" value="NZ_CP023777.1"/>
</dbReference>
<dbReference type="InterPro" id="IPR029058">
    <property type="entry name" value="AB_hydrolase_fold"/>
</dbReference>